<evidence type="ECO:0000313" key="4">
    <source>
        <dbReference type="Proteomes" id="UP000703661"/>
    </source>
</evidence>
<gene>
    <name evidence="3" type="ORF">BGZ80_011727</name>
</gene>
<sequence length="441" mass="49531">MATGQPLSGKKIELADRLATYLNTIANRIDNLQLAKKKGSTKISSDSLQKKGRAKERTLDQIKGQVLPQSIISIDIGIRNFAWVELSRDGEILRWSIEDLLSTSGSKDNNSTELSTTLPDGNDQTDETTDLGKPKTQQVGSRTRDAAVAAAAIKKTKKKSNPGLPFDLWSVALRVDEIMRRVVTSDSIGAVVVERQRFRTGGMSSILDTVFRCGVIEGMVHSWLAAWKNNRKQRNVNGDGDTDGIRVEENTLVESICPRAVALQWGIGAASRRNSSLKSKDEGQECQAKGEQKTLRKTVTYREKKSQSKAIVENWIYNNDITSKTDNERRNQLLKSKLSQSFFKHSSKLHVRCNPEIKDWYSNQKKRDDLCDSVLQAVSWYEWKQRAIQEAVERAGINQVTFESRGHDRGTDLTTPSNIVGQTSESDNIEKKQKRRVHDVK</sequence>
<feature type="compositionally biased region" description="Basic residues" evidence="1">
    <location>
        <begin position="432"/>
        <end position="441"/>
    </location>
</feature>
<dbReference type="PANTHER" id="PTHR28072:SF1">
    <property type="entry name" value="CRUCIFORM CUTTING ENDONUCLEASE 1, MITOCHONDRIAL-RELATED"/>
    <property type="match status" value="1"/>
</dbReference>
<proteinExistence type="predicted"/>
<evidence type="ECO:0000256" key="1">
    <source>
        <dbReference type="SAM" id="MobiDB-lite"/>
    </source>
</evidence>
<dbReference type="GO" id="GO:0000402">
    <property type="term" value="F:crossed form four-way junction DNA binding"/>
    <property type="evidence" value="ECO:0007669"/>
    <property type="project" value="TreeGrafter"/>
</dbReference>
<dbReference type="Gene3D" id="3.30.420.10">
    <property type="entry name" value="Ribonuclease H-like superfamily/Ribonuclease H"/>
    <property type="match status" value="1"/>
</dbReference>
<dbReference type="PANTHER" id="PTHR28072">
    <property type="entry name" value="CRUCIFORM CUTTING ENDONUCLEASE 1, MITOCHONDRIAL-RELATED"/>
    <property type="match status" value="1"/>
</dbReference>
<feature type="domain" description="Mitochondrial resolvase Ydc2 catalytic" evidence="2">
    <location>
        <begin position="71"/>
        <end position="386"/>
    </location>
</feature>
<dbReference type="InterPro" id="IPR039197">
    <property type="entry name" value="Mrs1/Cce1"/>
</dbReference>
<evidence type="ECO:0000259" key="2">
    <source>
        <dbReference type="Pfam" id="PF09159"/>
    </source>
</evidence>
<organism evidence="3 4">
    <name type="scientific">Entomortierella chlamydospora</name>
    <dbReference type="NCBI Taxonomy" id="101097"/>
    <lineage>
        <taxon>Eukaryota</taxon>
        <taxon>Fungi</taxon>
        <taxon>Fungi incertae sedis</taxon>
        <taxon>Mucoromycota</taxon>
        <taxon>Mortierellomycotina</taxon>
        <taxon>Mortierellomycetes</taxon>
        <taxon>Mortierellales</taxon>
        <taxon>Mortierellaceae</taxon>
        <taxon>Entomortierella</taxon>
    </lineage>
</organism>
<feature type="compositionally biased region" description="Polar residues" evidence="1">
    <location>
        <begin position="103"/>
        <end position="119"/>
    </location>
</feature>
<dbReference type="AlphaFoldDB" id="A0A9P6T3T6"/>
<comment type="caution">
    <text evidence="3">The sequence shown here is derived from an EMBL/GenBank/DDBJ whole genome shotgun (WGS) entry which is preliminary data.</text>
</comment>
<accession>A0A9P6T3T6</accession>
<protein>
    <recommendedName>
        <fullName evidence="2">Mitochondrial resolvase Ydc2 catalytic domain-containing protein</fullName>
    </recommendedName>
</protein>
<dbReference type="GO" id="GO:0005739">
    <property type="term" value="C:mitochondrion"/>
    <property type="evidence" value="ECO:0007669"/>
    <property type="project" value="TreeGrafter"/>
</dbReference>
<dbReference type="InterPro" id="IPR036397">
    <property type="entry name" value="RNaseH_sf"/>
</dbReference>
<feature type="compositionally biased region" description="Polar residues" evidence="1">
    <location>
        <begin position="412"/>
        <end position="426"/>
    </location>
</feature>
<reference evidence="3" key="1">
    <citation type="journal article" date="2020" name="Fungal Divers.">
        <title>Resolving the Mortierellaceae phylogeny through synthesis of multi-gene phylogenetics and phylogenomics.</title>
        <authorList>
            <person name="Vandepol N."/>
            <person name="Liber J."/>
            <person name="Desiro A."/>
            <person name="Na H."/>
            <person name="Kennedy M."/>
            <person name="Barry K."/>
            <person name="Grigoriev I.V."/>
            <person name="Miller A.N."/>
            <person name="O'Donnell K."/>
            <person name="Stajich J.E."/>
            <person name="Bonito G."/>
        </authorList>
    </citation>
    <scope>NUCLEOTIDE SEQUENCE</scope>
    <source>
        <strain evidence="3">NRRL 2769</strain>
    </source>
</reference>
<dbReference type="GO" id="GO:0004520">
    <property type="term" value="F:DNA endonuclease activity"/>
    <property type="evidence" value="ECO:0007669"/>
    <property type="project" value="TreeGrafter"/>
</dbReference>
<name>A0A9P6T3T6_9FUNG</name>
<dbReference type="EMBL" id="JAAAID010000098">
    <property type="protein sequence ID" value="KAG0022581.1"/>
    <property type="molecule type" value="Genomic_DNA"/>
</dbReference>
<dbReference type="GO" id="GO:0070336">
    <property type="term" value="F:flap-structured DNA binding"/>
    <property type="evidence" value="ECO:0007669"/>
    <property type="project" value="TreeGrafter"/>
</dbReference>
<dbReference type="Proteomes" id="UP000703661">
    <property type="component" value="Unassembled WGS sequence"/>
</dbReference>
<evidence type="ECO:0000313" key="3">
    <source>
        <dbReference type="EMBL" id="KAG0022581.1"/>
    </source>
</evidence>
<dbReference type="GO" id="GO:0000403">
    <property type="term" value="F:Y-form DNA binding"/>
    <property type="evidence" value="ECO:0007669"/>
    <property type="project" value="TreeGrafter"/>
</dbReference>
<dbReference type="InterPro" id="IPR015242">
    <property type="entry name" value="Ydc2_cat"/>
</dbReference>
<dbReference type="SUPFAM" id="SSF53098">
    <property type="entry name" value="Ribonuclease H-like"/>
    <property type="match status" value="1"/>
</dbReference>
<feature type="region of interest" description="Disordered" evidence="1">
    <location>
        <begin position="403"/>
        <end position="441"/>
    </location>
</feature>
<dbReference type="InterPro" id="IPR012337">
    <property type="entry name" value="RNaseH-like_sf"/>
</dbReference>
<keyword evidence="4" id="KW-1185">Reference proteome</keyword>
<feature type="region of interest" description="Disordered" evidence="1">
    <location>
        <begin position="103"/>
        <end position="142"/>
    </location>
</feature>
<dbReference type="Pfam" id="PF09159">
    <property type="entry name" value="Ydc2-catalyt"/>
    <property type="match status" value="1"/>
</dbReference>